<dbReference type="Gene3D" id="3.40.50.300">
    <property type="entry name" value="P-loop containing nucleotide triphosphate hydrolases"/>
    <property type="match status" value="3"/>
</dbReference>
<accession>A0ABP0J1R8</accession>
<reference evidence="1 3" key="1">
    <citation type="submission" date="2024-02" db="EMBL/GenBank/DDBJ databases">
        <authorList>
            <person name="Chen Y."/>
            <person name="Shah S."/>
            <person name="Dougan E. K."/>
            <person name="Thang M."/>
            <person name="Chan C."/>
        </authorList>
    </citation>
    <scope>NUCLEOTIDE SEQUENCE [LARGE SCALE GENOMIC DNA]</scope>
</reference>
<evidence type="ECO:0000313" key="1">
    <source>
        <dbReference type="EMBL" id="CAK9008311.1"/>
    </source>
</evidence>
<proteinExistence type="predicted"/>
<keyword evidence="3" id="KW-1185">Reference proteome</keyword>
<dbReference type="SUPFAM" id="SSF52540">
    <property type="entry name" value="P-loop containing nucleoside triphosphate hydrolases"/>
    <property type="match status" value="2"/>
</dbReference>
<organism evidence="1 3">
    <name type="scientific">Durusdinium trenchii</name>
    <dbReference type="NCBI Taxonomy" id="1381693"/>
    <lineage>
        <taxon>Eukaryota</taxon>
        <taxon>Sar</taxon>
        <taxon>Alveolata</taxon>
        <taxon>Dinophyceae</taxon>
        <taxon>Suessiales</taxon>
        <taxon>Symbiodiniaceae</taxon>
        <taxon>Durusdinium</taxon>
    </lineage>
</organism>
<dbReference type="Pfam" id="PF13604">
    <property type="entry name" value="AAA_30"/>
    <property type="match status" value="1"/>
</dbReference>
<dbReference type="EMBL" id="CAXAMM010005721">
    <property type="protein sequence ID" value="CAK9008311.1"/>
    <property type="molecule type" value="Genomic_DNA"/>
</dbReference>
<comment type="caution">
    <text evidence="1">The sequence shown here is derived from an EMBL/GenBank/DDBJ whole genome shotgun (WGS) entry which is preliminary data.</text>
</comment>
<dbReference type="EMBL" id="CAXAMM010005739">
    <property type="protein sequence ID" value="CAK9008398.1"/>
    <property type="molecule type" value="Genomic_DNA"/>
</dbReference>
<gene>
    <name evidence="1" type="ORF">SCF082_LOCUS9809</name>
    <name evidence="2" type="ORF">SCF082_LOCUS9843</name>
</gene>
<dbReference type="InterPro" id="IPR027417">
    <property type="entry name" value="P-loop_NTPase"/>
</dbReference>
<evidence type="ECO:0000313" key="3">
    <source>
        <dbReference type="Proteomes" id="UP001642464"/>
    </source>
</evidence>
<dbReference type="InterPro" id="IPR051055">
    <property type="entry name" value="PIF1_helicase"/>
</dbReference>
<feature type="non-terminal residue" evidence="1">
    <location>
        <position position="1"/>
    </location>
</feature>
<name>A0ABP0J1R8_9DINO</name>
<dbReference type="Proteomes" id="UP001642464">
    <property type="component" value="Unassembled WGS sequence"/>
</dbReference>
<dbReference type="PANTHER" id="PTHR47642">
    <property type="entry name" value="ATP-DEPENDENT DNA HELICASE"/>
    <property type="match status" value="1"/>
</dbReference>
<evidence type="ECO:0000313" key="2">
    <source>
        <dbReference type="EMBL" id="CAK9008398.1"/>
    </source>
</evidence>
<sequence length="499" mass="54811">ELRRPELDLVPDHLYYQALALLHRPDHWTSEAAIRAELELEAFREHHVRNIVAMLFANQALIRQYLDGTLDKHHDGLDPAPGGPQLPGAMDMDLPRQQQQIYEEIVESMRRGMQQKLAQEAACNSLAAADEDADMDGNNPHWGQEPEASPFPAAAAWRPAFAVLGPAGSGKSTAVSQAVQMAAAQGARVLVAAPTGRLAATLREKFPELEVDTAADRIPTLVFVGDFYQLPGVDPTSALDSPLWHNVMVKKRELHTMLRCKCPELKKKLELLRVGKPSVPQLRSITRGHKAPSLQRAGYVMNEIPSAEDVAHILAETPHTLFLTISRQATAYLNDLAAQALFPDAVPLAVVPADPESNVENYVGGRMVSEQPLEVPIYPNARIILTKNLNKAIGFVNGMGATVVGTQQGNVMARTDQGVLLAVHPWTSENRVVHFPLRLGYSSTLHKVQGATLPHVTLWLDVANMPAAAYVALSRVEYDANWRYVGNPGVHHFTPARFR</sequence>
<protein>
    <submittedName>
        <fullName evidence="1">ATP-dependent DNA helicase PIF1 (DNA repair and recombination helicase PIF1) (PIF1/RRM3 DNA helicase-like protein)</fullName>
    </submittedName>
</protein>
<dbReference type="Gene3D" id="2.30.30.940">
    <property type="match status" value="1"/>
</dbReference>